<evidence type="ECO:0000313" key="2">
    <source>
        <dbReference type="EMBL" id="TCZ57868.1"/>
    </source>
</evidence>
<dbReference type="PANTHER" id="PTHR35813">
    <property type="entry name" value="INNER MEMBRANE PROTEIN YBAN"/>
    <property type="match status" value="1"/>
</dbReference>
<keyword evidence="1" id="KW-0472">Membrane</keyword>
<gene>
    <name evidence="2" type="ORF">EXY23_17780</name>
</gene>
<keyword evidence="3" id="KW-1185">Reference proteome</keyword>
<dbReference type="PANTHER" id="PTHR35813:SF1">
    <property type="entry name" value="INNER MEMBRANE PROTEIN YBAN"/>
    <property type="match status" value="1"/>
</dbReference>
<dbReference type="OrthoDB" id="9816293at2"/>
<dbReference type="Proteomes" id="UP000295023">
    <property type="component" value="Unassembled WGS sequence"/>
</dbReference>
<proteinExistence type="predicted"/>
<dbReference type="EMBL" id="SKBM01000018">
    <property type="protein sequence ID" value="TCZ57868.1"/>
    <property type="molecule type" value="Genomic_DNA"/>
</dbReference>
<feature type="transmembrane region" description="Helical" evidence="1">
    <location>
        <begin position="112"/>
        <end position="130"/>
    </location>
</feature>
<protein>
    <submittedName>
        <fullName evidence="2">DUF454 domain-containing protein</fullName>
    </submittedName>
</protein>
<comment type="caution">
    <text evidence="2">The sequence shown here is derived from an EMBL/GenBank/DDBJ whole genome shotgun (WGS) entry which is preliminary data.</text>
</comment>
<evidence type="ECO:0000256" key="1">
    <source>
        <dbReference type="SAM" id="Phobius"/>
    </source>
</evidence>
<reference evidence="2 3" key="1">
    <citation type="submission" date="2019-03" db="EMBL/GenBank/DDBJ databases">
        <title>Paracraurococcus aquatilis NE82 genome sequence.</title>
        <authorList>
            <person name="Zhao Y."/>
            <person name="Du Z."/>
        </authorList>
    </citation>
    <scope>NUCLEOTIDE SEQUENCE [LARGE SCALE GENOMIC DNA]</scope>
    <source>
        <strain evidence="2 3">NE82</strain>
    </source>
</reference>
<feature type="transmembrane region" description="Helical" evidence="1">
    <location>
        <begin position="21"/>
        <end position="54"/>
    </location>
</feature>
<keyword evidence="1" id="KW-1133">Transmembrane helix</keyword>
<dbReference type="Pfam" id="PF04304">
    <property type="entry name" value="DUF454"/>
    <property type="match status" value="1"/>
</dbReference>
<dbReference type="GO" id="GO:0005886">
    <property type="term" value="C:plasma membrane"/>
    <property type="evidence" value="ECO:0007669"/>
    <property type="project" value="TreeGrafter"/>
</dbReference>
<dbReference type="InterPro" id="IPR007401">
    <property type="entry name" value="DUF454"/>
</dbReference>
<dbReference type="AlphaFoldDB" id="A0A4R4DCL5"/>
<sequence length="151" mass="15848">MSGAVSEGGEQRPPRRGPNRVALLGLGYACLALAGIGVVLPLMPTTIFLIVAAWAFGRANPQLRERLRAHPRFGATLRHWEDHGSISPRAKRAALTGMAAGWLMVAAVFRNMLASAIAGLCLVGVAAYVVSRPSSPKAAAPRPEPAPPAPR</sequence>
<evidence type="ECO:0000313" key="3">
    <source>
        <dbReference type="Proteomes" id="UP000295023"/>
    </source>
</evidence>
<accession>A0A4R4DCL5</accession>
<organism evidence="2 3">
    <name type="scientific">Roseicella aquatilis</name>
    <dbReference type="NCBI Taxonomy" id="2527868"/>
    <lineage>
        <taxon>Bacteria</taxon>
        <taxon>Pseudomonadati</taxon>
        <taxon>Pseudomonadota</taxon>
        <taxon>Alphaproteobacteria</taxon>
        <taxon>Acetobacterales</taxon>
        <taxon>Roseomonadaceae</taxon>
        <taxon>Roseicella</taxon>
    </lineage>
</organism>
<keyword evidence="1" id="KW-0812">Transmembrane</keyword>
<name>A0A4R4DCL5_9PROT</name>